<dbReference type="InterPro" id="IPR050471">
    <property type="entry name" value="AB_hydrolase"/>
</dbReference>
<dbReference type="SUPFAM" id="SSF53474">
    <property type="entry name" value="alpha/beta-Hydrolases"/>
    <property type="match status" value="1"/>
</dbReference>
<gene>
    <name evidence="3" type="ORF">SAMN05445060_0915</name>
</gene>
<dbReference type="PANTHER" id="PTHR43433">
    <property type="entry name" value="HYDROLASE, ALPHA/BETA FOLD FAMILY PROTEIN"/>
    <property type="match status" value="1"/>
</dbReference>
<dbReference type="InterPro" id="IPR029058">
    <property type="entry name" value="AB_hydrolase_fold"/>
</dbReference>
<dbReference type="Gene3D" id="3.40.50.1820">
    <property type="entry name" value="alpha/beta hydrolase"/>
    <property type="match status" value="1"/>
</dbReference>
<dbReference type="STRING" id="1344003.SAMN05445060_0915"/>
<proteinExistence type="predicted"/>
<evidence type="ECO:0000259" key="2">
    <source>
        <dbReference type="Pfam" id="PF12697"/>
    </source>
</evidence>
<evidence type="ECO:0000313" key="4">
    <source>
        <dbReference type="Proteomes" id="UP000186218"/>
    </source>
</evidence>
<dbReference type="EMBL" id="FTNT01000002">
    <property type="protein sequence ID" value="SIR79465.1"/>
    <property type="molecule type" value="Genomic_DNA"/>
</dbReference>
<dbReference type="AlphaFoldDB" id="A0A1N7DUT6"/>
<dbReference type="Proteomes" id="UP000186218">
    <property type="component" value="Unassembled WGS sequence"/>
</dbReference>
<evidence type="ECO:0000313" key="3">
    <source>
        <dbReference type="EMBL" id="SIR79465.1"/>
    </source>
</evidence>
<keyword evidence="1" id="KW-0575">Peroxidase</keyword>
<name>A0A1N7DUT6_9NOCA</name>
<keyword evidence="1" id="KW-0560">Oxidoreductase</keyword>
<feature type="domain" description="AB hydrolase-1" evidence="2">
    <location>
        <begin position="81"/>
        <end position="335"/>
    </location>
</feature>
<reference evidence="3 4" key="1">
    <citation type="submission" date="2017-01" db="EMBL/GenBank/DDBJ databases">
        <authorList>
            <person name="Mah S.A."/>
            <person name="Swanson W.J."/>
            <person name="Moy G.W."/>
            <person name="Vacquier V.D."/>
        </authorList>
    </citation>
    <scope>NUCLEOTIDE SEQUENCE [LARGE SCALE GENOMIC DNA]</scope>
    <source>
        <strain evidence="3 4">CPCC 203464</strain>
    </source>
</reference>
<dbReference type="RefSeq" id="WP_076476943.1">
    <property type="nucleotide sequence ID" value="NZ_FTNT01000002.1"/>
</dbReference>
<dbReference type="GO" id="GO:0004601">
    <property type="term" value="F:peroxidase activity"/>
    <property type="evidence" value="ECO:0007669"/>
    <property type="project" value="UniProtKB-KW"/>
</dbReference>
<keyword evidence="4" id="KW-1185">Reference proteome</keyword>
<protein>
    <submittedName>
        <fullName evidence="3">Pimeloyl-ACP methyl ester carboxylesterase</fullName>
    </submittedName>
</protein>
<dbReference type="InterPro" id="IPR000073">
    <property type="entry name" value="AB_hydrolase_1"/>
</dbReference>
<sequence>MTERAQRLEILAGVAGFAALGAVAVGGAARNLTRQRVGRLDPNSIENFGAIYDDRASIVVADDGVPLAVREVGPPTAPLTVVFVHGFALRMSSWHFQRQALAEVWGDSVRLVFFDHRGHGESGDAPADTCDFPQLAADIDAVLRAVVPDGPVVLVGHSMGGMALMALARRSPELFAHRVIAVGLIATAARGIAETGLGKGLQNPVVDAFRVSVRWVPWVVEAGRGVSRQLVAPVLSAASFGSEFRSPSLGQFVESMIQHTPIETVVNFLRALEDHDESAALPVLATVPTMVACGFQDRVTPLANTVEMHAALGDCDLVGVPDSGHLVLLEHPDEINLAIMRLVAGASRSGRGR</sequence>
<dbReference type="Pfam" id="PF12697">
    <property type="entry name" value="Abhydrolase_6"/>
    <property type="match status" value="1"/>
</dbReference>
<dbReference type="OrthoDB" id="5422338at2"/>
<accession>A0A1N7DUT6</accession>
<dbReference type="InterPro" id="IPR000639">
    <property type="entry name" value="Epox_hydrolase-like"/>
</dbReference>
<dbReference type="PANTHER" id="PTHR43433:SF5">
    <property type="entry name" value="AB HYDROLASE-1 DOMAIN-CONTAINING PROTEIN"/>
    <property type="match status" value="1"/>
</dbReference>
<organism evidence="3 4">
    <name type="scientific">Williamsia sterculiae</name>
    <dbReference type="NCBI Taxonomy" id="1344003"/>
    <lineage>
        <taxon>Bacteria</taxon>
        <taxon>Bacillati</taxon>
        <taxon>Actinomycetota</taxon>
        <taxon>Actinomycetes</taxon>
        <taxon>Mycobacteriales</taxon>
        <taxon>Nocardiaceae</taxon>
        <taxon>Williamsia</taxon>
    </lineage>
</organism>
<dbReference type="PRINTS" id="PR00412">
    <property type="entry name" value="EPOXHYDRLASE"/>
</dbReference>
<evidence type="ECO:0000256" key="1">
    <source>
        <dbReference type="ARBA" id="ARBA00022559"/>
    </source>
</evidence>